<protein>
    <submittedName>
        <fullName evidence="1">Uncharacterized protein</fullName>
    </submittedName>
</protein>
<evidence type="ECO:0000313" key="1">
    <source>
        <dbReference type="EMBL" id="KAK7079909.1"/>
    </source>
</evidence>
<evidence type="ECO:0000313" key="2">
    <source>
        <dbReference type="Proteomes" id="UP001381693"/>
    </source>
</evidence>
<name>A0AAN8XKJ2_HALRR</name>
<dbReference type="EMBL" id="JAXCGZ010006272">
    <property type="protein sequence ID" value="KAK7079909.1"/>
    <property type="molecule type" value="Genomic_DNA"/>
</dbReference>
<accession>A0AAN8XKJ2</accession>
<proteinExistence type="predicted"/>
<keyword evidence="2" id="KW-1185">Reference proteome</keyword>
<dbReference type="Proteomes" id="UP001381693">
    <property type="component" value="Unassembled WGS sequence"/>
</dbReference>
<feature type="non-terminal residue" evidence="1">
    <location>
        <position position="168"/>
    </location>
</feature>
<dbReference type="AlphaFoldDB" id="A0AAN8XKJ2"/>
<sequence length="168" mass="18715">MRSCPPSSQSQPLIVSSSSLSAYSVRGKGYASLTSSTARSAFRVGHLSNQEVCDSWLDSTFGNITKDNGNPKPFKRYDGKYLHQLHSHLRRVRLVSSCVPACETSSQGHFNPIKELSLESLKIRGLRVKKNNNSSSLHFTKEDSENRARRFLVKVDQHLGVHSGGERQ</sequence>
<reference evidence="1 2" key="1">
    <citation type="submission" date="2023-11" db="EMBL/GenBank/DDBJ databases">
        <title>Halocaridina rubra genome assembly.</title>
        <authorList>
            <person name="Smith C."/>
        </authorList>
    </citation>
    <scope>NUCLEOTIDE SEQUENCE [LARGE SCALE GENOMIC DNA]</scope>
    <source>
        <strain evidence="1">EP-1</strain>
        <tissue evidence="1">Whole</tissue>
    </source>
</reference>
<comment type="caution">
    <text evidence="1">The sequence shown here is derived from an EMBL/GenBank/DDBJ whole genome shotgun (WGS) entry which is preliminary data.</text>
</comment>
<organism evidence="1 2">
    <name type="scientific">Halocaridina rubra</name>
    <name type="common">Hawaiian red shrimp</name>
    <dbReference type="NCBI Taxonomy" id="373956"/>
    <lineage>
        <taxon>Eukaryota</taxon>
        <taxon>Metazoa</taxon>
        <taxon>Ecdysozoa</taxon>
        <taxon>Arthropoda</taxon>
        <taxon>Crustacea</taxon>
        <taxon>Multicrustacea</taxon>
        <taxon>Malacostraca</taxon>
        <taxon>Eumalacostraca</taxon>
        <taxon>Eucarida</taxon>
        <taxon>Decapoda</taxon>
        <taxon>Pleocyemata</taxon>
        <taxon>Caridea</taxon>
        <taxon>Atyoidea</taxon>
        <taxon>Atyidae</taxon>
        <taxon>Halocaridina</taxon>
    </lineage>
</organism>
<gene>
    <name evidence="1" type="ORF">SK128_003684</name>
</gene>